<keyword evidence="1" id="KW-0489">Methyltransferase</keyword>
<gene>
    <name evidence="1" type="ORF">SAMN04489764_4430</name>
</gene>
<sequence>METEHAPPGIDPNIPSPARIYDYLLGGKDNFAADRAAAEKLLELTPNAREGVRINRRFLSRAVRFLAGTGIRQFLDIGAGLPTQENVHQVAQRVAPDSRVVYVDNDPIVLAHGRALLAENERTIVVQGDLRKPEDILSDPEVTGLLDFDRPVGLLLVAVLHFIPDHDEVGRILATLRGRLAPGSGVVISHLSYGDLDEDRIREGREIYKNSTAGAVMPRTREQIVRFFDGFEVVEPGVVPTDQWRPEEDGEPVLPPLPGVDGYSGVGLLR</sequence>
<keyword evidence="2" id="KW-1185">Reference proteome</keyword>
<accession>A0A1H1HGX2</accession>
<dbReference type="GO" id="GO:0032259">
    <property type="term" value="P:methylation"/>
    <property type="evidence" value="ECO:0007669"/>
    <property type="project" value="UniProtKB-KW"/>
</dbReference>
<dbReference type="InterPro" id="IPR006764">
    <property type="entry name" value="SAM_dep_MeTrfase_SAV2177_type"/>
</dbReference>
<reference evidence="1 2" key="1">
    <citation type="submission" date="2016-10" db="EMBL/GenBank/DDBJ databases">
        <authorList>
            <person name="de Groot N.N."/>
        </authorList>
    </citation>
    <scope>NUCLEOTIDE SEQUENCE [LARGE SCALE GENOMIC DNA]</scope>
    <source>
        <strain evidence="1 2">DSM 43794</strain>
    </source>
</reference>
<dbReference type="EMBL" id="FNKK01000002">
    <property type="protein sequence ID" value="SDR24710.1"/>
    <property type="molecule type" value="Genomic_DNA"/>
</dbReference>
<dbReference type="RefSeq" id="WP_093261578.1">
    <property type="nucleotide sequence ID" value="NZ_FNKK01000002.1"/>
</dbReference>
<dbReference type="SUPFAM" id="SSF53335">
    <property type="entry name" value="S-adenosyl-L-methionine-dependent methyltransferases"/>
    <property type="match status" value="1"/>
</dbReference>
<dbReference type="OrthoDB" id="3216820at2"/>
<dbReference type="CDD" id="cd02440">
    <property type="entry name" value="AdoMet_MTases"/>
    <property type="match status" value="1"/>
</dbReference>
<dbReference type="Pfam" id="PF04672">
    <property type="entry name" value="Methyltransf_19"/>
    <property type="match status" value="1"/>
</dbReference>
<proteinExistence type="predicted"/>
<dbReference type="AlphaFoldDB" id="A0A1H1HGX2"/>
<evidence type="ECO:0000313" key="2">
    <source>
        <dbReference type="Proteomes" id="UP000217103"/>
    </source>
</evidence>
<dbReference type="GO" id="GO:0008168">
    <property type="term" value="F:methyltransferase activity"/>
    <property type="evidence" value="ECO:0007669"/>
    <property type="project" value="UniProtKB-KW"/>
</dbReference>
<dbReference type="PIRSF" id="PIRSF017393">
    <property type="entry name" value="MTase_SAV2177"/>
    <property type="match status" value="1"/>
</dbReference>
<dbReference type="Gene3D" id="3.40.50.150">
    <property type="entry name" value="Vaccinia Virus protein VP39"/>
    <property type="match status" value="1"/>
</dbReference>
<organism evidence="1 2">
    <name type="scientific">Thermostaphylospora chromogena</name>
    <dbReference type="NCBI Taxonomy" id="35622"/>
    <lineage>
        <taxon>Bacteria</taxon>
        <taxon>Bacillati</taxon>
        <taxon>Actinomycetota</taxon>
        <taxon>Actinomycetes</taxon>
        <taxon>Streptosporangiales</taxon>
        <taxon>Thermomonosporaceae</taxon>
        <taxon>Thermostaphylospora</taxon>
    </lineage>
</organism>
<name>A0A1H1HGX2_9ACTN</name>
<keyword evidence="1" id="KW-0808">Transferase</keyword>
<dbReference type="Proteomes" id="UP000217103">
    <property type="component" value="Unassembled WGS sequence"/>
</dbReference>
<protein>
    <submittedName>
        <fullName evidence="1">S-adenosyl methyltransferase</fullName>
    </submittedName>
</protein>
<dbReference type="STRING" id="35622.SAMN04489764_4430"/>
<evidence type="ECO:0000313" key="1">
    <source>
        <dbReference type="EMBL" id="SDR24710.1"/>
    </source>
</evidence>
<dbReference type="InterPro" id="IPR029063">
    <property type="entry name" value="SAM-dependent_MTases_sf"/>
</dbReference>